<protein>
    <submittedName>
        <fullName evidence="2">Uncharacterized protein</fullName>
    </submittedName>
</protein>
<dbReference type="EMBL" id="BT035593">
    <property type="protein sequence ID" value="ACF80598.1"/>
    <property type="molecule type" value="mRNA"/>
</dbReference>
<evidence type="ECO:0000256" key="1">
    <source>
        <dbReference type="SAM" id="MobiDB-lite"/>
    </source>
</evidence>
<feature type="compositionally biased region" description="Polar residues" evidence="1">
    <location>
        <begin position="7"/>
        <end position="19"/>
    </location>
</feature>
<sequence>MVHGSAGSASRQIGTNSASAPPKAPRIWHQLHRFSILGNRNACLWCSF</sequence>
<name>B4FEQ5_MAIZE</name>
<organism evidence="2">
    <name type="scientific">Zea mays</name>
    <name type="common">Maize</name>
    <dbReference type="NCBI Taxonomy" id="4577"/>
    <lineage>
        <taxon>Eukaryota</taxon>
        <taxon>Viridiplantae</taxon>
        <taxon>Streptophyta</taxon>
        <taxon>Embryophyta</taxon>
        <taxon>Tracheophyta</taxon>
        <taxon>Spermatophyta</taxon>
        <taxon>Magnoliopsida</taxon>
        <taxon>Liliopsida</taxon>
        <taxon>Poales</taxon>
        <taxon>Poaceae</taxon>
        <taxon>PACMAD clade</taxon>
        <taxon>Panicoideae</taxon>
        <taxon>Andropogonodae</taxon>
        <taxon>Andropogoneae</taxon>
        <taxon>Tripsacinae</taxon>
        <taxon>Zea</taxon>
    </lineage>
</organism>
<reference evidence="2" key="1">
    <citation type="journal article" date="2009" name="PLoS Genet.">
        <title>Sequencing, mapping, and analysis of 27,455 maize full-length cDNAs.</title>
        <authorList>
            <person name="Soderlund C."/>
            <person name="Descour A."/>
            <person name="Kudrna D."/>
            <person name="Bomhoff M."/>
            <person name="Boyd L."/>
            <person name="Currie J."/>
            <person name="Angelova A."/>
            <person name="Collura K."/>
            <person name="Wissotski M."/>
            <person name="Ashley E."/>
            <person name="Morrow D."/>
            <person name="Fernandes J."/>
            <person name="Walbot V."/>
            <person name="Yu Y."/>
        </authorList>
    </citation>
    <scope>NUCLEOTIDE SEQUENCE</scope>
    <source>
        <strain evidence="2">B73</strain>
    </source>
</reference>
<feature type="region of interest" description="Disordered" evidence="1">
    <location>
        <begin position="1"/>
        <end position="23"/>
    </location>
</feature>
<evidence type="ECO:0000313" key="2">
    <source>
        <dbReference type="EMBL" id="ACF80598.1"/>
    </source>
</evidence>
<proteinExistence type="evidence at transcript level"/>
<dbReference type="AlphaFoldDB" id="B4FEQ5"/>
<accession>B4FEQ5</accession>